<feature type="region of interest" description="Disordered" evidence="1">
    <location>
        <begin position="1"/>
        <end position="27"/>
    </location>
</feature>
<gene>
    <name evidence="2" type="ORF">BDV95DRAFT_327745</name>
</gene>
<dbReference type="OrthoDB" id="5413827at2759"/>
<name>A0A7C8MPT0_9PLEO</name>
<proteinExistence type="predicted"/>
<dbReference type="Proteomes" id="UP000481861">
    <property type="component" value="Unassembled WGS sequence"/>
</dbReference>
<dbReference type="AlphaFoldDB" id="A0A7C8MPT0"/>
<reference evidence="2 3" key="1">
    <citation type="submission" date="2020-01" db="EMBL/GenBank/DDBJ databases">
        <authorList>
            <consortium name="DOE Joint Genome Institute"/>
            <person name="Haridas S."/>
            <person name="Albert R."/>
            <person name="Binder M."/>
            <person name="Bloem J."/>
            <person name="Labutti K."/>
            <person name="Salamov A."/>
            <person name="Andreopoulos B."/>
            <person name="Baker S.E."/>
            <person name="Barry K."/>
            <person name="Bills G."/>
            <person name="Bluhm B.H."/>
            <person name="Cannon C."/>
            <person name="Castanera R."/>
            <person name="Culley D.E."/>
            <person name="Daum C."/>
            <person name="Ezra D."/>
            <person name="Gonzalez J.B."/>
            <person name="Henrissat B."/>
            <person name="Kuo A."/>
            <person name="Liang C."/>
            <person name="Lipzen A."/>
            <person name="Lutzoni F."/>
            <person name="Magnuson J."/>
            <person name="Mondo S."/>
            <person name="Nolan M."/>
            <person name="Ohm R."/>
            <person name="Pangilinan J."/>
            <person name="Park H.-J.H."/>
            <person name="Ramirez L."/>
            <person name="Alfaro M."/>
            <person name="Sun H."/>
            <person name="Tritt A."/>
            <person name="Yoshinaga Y."/>
            <person name="Zwiers L.-H.L."/>
            <person name="Turgeon B.G."/>
            <person name="Goodwin S.B."/>
            <person name="Spatafora J.W."/>
            <person name="Crous P.W."/>
            <person name="Grigoriev I.V."/>
        </authorList>
    </citation>
    <scope>NUCLEOTIDE SEQUENCE [LARGE SCALE GENOMIC DNA]</scope>
    <source>
        <strain evidence="2 3">CBS 611.86</strain>
    </source>
</reference>
<comment type="caution">
    <text evidence="2">The sequence shown here is derived from an EMBL/GenBank/DDBJ whole genome shotgun (WGS) entry which is preliminary data.</text>
</comment>
<evidence type="ECO:0008006" key="4">
    <source>
        <dbReference type="Google" id="ProtNLM"/>
    </source>
</evidence>
<organism evidence="2 3">
    <name type="scientific">Massariosphaeria phaeospora</name>
    <dbReference type="NCBI Taxonomy" id="100035"/>
    <lineage>
        <taxon>Eukaryota</taxon>
        <taxon>Fungi</taxon>
        <taxon>Dikarya</taxon>
        <taxon>Ascomycota</taxon>
        <taxon>Pezizomycotina</taxon>
        <taxon>Dothideomycetes</taxon>
        <taxon>Pleosporomycetidae</taxon>
        <taxon>Pleosporales</taxon>
        <taxon>Pleosporales incertae sedis</taxon>
        <taxon>Massariosphaeria</taxon>
    </lineage>
</organism>
<protein>
    <recommendedName>
        <fullName evidence="4">F-box domain-containing protein</fullName>
    </recommendedName>
</protein>
<dbReference type="EMBL" id="JAADJZ010000006">
    <property type="protein sequence ID" value="KAF2874244.1"/>
    <property type="molecule type" value="Genomic_DNA"/>
</dbReference>
<dbReference type="PANTHER" id="PTHR38790">
    <property type="entry name" value="2EXR DOMAIN-CONTAINING PROTEIN-RELATED"/>
    <property type="match status" value="1"/>
</dbReference>
<feature type="compositionally biased region" description="Polar residues" evidence="1">
    <location>
        <begin position="13"/>
        <end position="23"/>
    </location>
</feature>
<accession>A0A7C8MPT0</accession>
<evidence type="ECO:0000313" key="2">
    <source>
        <dbReference type="EMBL" id="KAF2874244.1"/>
    </source>
</evidence>
<sequence length="262" mass="30128">MMNPGCNIPAEMSNVQPTNTYTEQPPPTLPSATHARLLALANRLFTDRFSTLPAEIRLQIYGLVFSSNTSRTRHKLALLRVSKLVYSETFSIALSYTQLCFSDIKTLLDLWRELPVEIRKKVKRVKIAARAPKELYEIPAVLQVMCENMHLEVLTMVLKVRPRPSWKTSRTTPRLRDSLVAVDKIDHIAIRAPTEDKERQLDRMFYLVQFISGGDAHRAAERLSETDPETWVHHYGAWPDEREKKTQVRVHMVRSAILVSIL</sequence>
<evidence type="ECO:0000313" key="3">
    <source>
        <dbReference type="Proteomes" id="UP000481861"/>
    </source>
</evidence>
<keyword evidence="3" id="KW-1185">Reference proteome</keyword>
<evidence type="ECO:0000256" key="1">
    <source>
        <dbReference type="SAM" id="MobiDB-lite"/>
    </source>
</evidence>